<comment type="caution">
    <text evidence="2">The sequence shown here is derived from an EMBL/GenBank/DDBJ whole genome shotgun (WGS) entry which is preliminary data.</text>
</comment>
<organism evidence="2 3">
    <name type="scientific">Helicostylum pulchrum</name>
    <dbReference type="NCBI Taxonomy" id="562976"/>
    <lineage>
        <taxon>Eukaryota</taxon>
        <taxon>Fungi</taxon>
        <taxon>Fungi incertae sedis</taxon>
        <taxon>Mucoromycota</taxon>
        <taxon>Mucoromycotina</taxon>
        <taxon>Mucoromycetes</taxon>
        <taxon>Mucorales</taxon>
        <taxon>Mucorineae</taxon>
        <taxon>Mucoraceae</taxon>
        <taxon>Helicostylum</taxon>
    </lineage>
</organism>
<evidence type="ECO:0000313" key="2">
    <source>
        <dbReference type="EMBL" id="GAA5805503.1"/>
    </source>
</evidence>
<sequence length="402" mass="45382">MFQPKIQPRSSAERDNSLLLHSVLKAASTDIAHRLLDYASLEKVDCEASCILIALSNHEPASSTPTTTSAIPSKNGLEPKKCIIKEQVTIQQDACISTKDDPIIEKKDVSIEKEKAHVAPVTDQSKTDPIMLLMAAAQVVDGKDYTSDKFDNRKRNSSSTYSIEEARRRDAYPNGRYYLKPDNKRIRTSPPTPAPSTYKVDTWRKNYRSMQDQPTESNNNSFSMQYHSMKQNPKVKQNALHTYITYMIYNDMTHGNTRRQSTVTYNHNNNTTNNSNTVYNNNVKYQQPPAQVQQQHQQQQQRADFNLYSNHPSLSSSGSSAATSSTITTSIPPSNNNSPWLRHDDRSIISRPLTAFLWNNENSSVNSLDNNNSRKDMMILPPLSSNPRPSPSISTYDRLPPV</sequence>
<feature type="region of interest" description="Disordered" evidence="1">
    <location>
        <begin position="146"/>
        <end position="199"/>
    </location>
</feature>
<name>A0ABP9YEW1_9FUNG</name>
<feature type="compositionally biased region" description="Low complexity" evidence="1">
    <location>
        <begin position="362"/>
        <end position="371"/>
    </location>
</feature>
<feature type="region of interest" description="Disordered" evidence="1">
    <location>
        <begin position="362"/>
        <end position="402"/>
    </location>
</feature>
<dbReference type="Proteomes" id="UP001476247">
    <property type="component" value="Unassembled WGS sequence"/>
</dbReference>
<protein>
    <submittedName>
        <fullName evidence="2">Uncharacterized protein</fullName>
    </submittedName>
</protein>
<feature type="compositionally biased region" description="Low complexity" evidence="1">
    <location>
        <begin position="379"/>
        <end position="394"/>
    </location>
</feature>
<feature type="compositionally biased region" description="Low complexity" evidence="1">
    <location>
        <begin position="309"/>
        <end position="339"/>
    </location>
</feature>
<reference evidence="2 3" key="1">
    <citation type="submission" date="2024-04" db="EMBL/GenBank/DDBJ databases">
        <title>genome sequences of Mucor flavus KT1a and Helicostylum pulchrum KT1b strains isolation_sourced from the surface of a dry-aged beef.</title>
        <authorList>
            <person name="Toyotome T."/>
            <person name="Hosono M."/>
            <person name="Torimaru M."/>
            <person name="Fukuda K."/>
            <person name="Mikami N."/>
        </authorList>
    </citation>
    <scope>NUCLEOTIDE SEQUENCE [LARGE SCALE GENOMIC DNA]</scope>
    <source>
        <strain evidence="2 3">KT1b</strain>
    </source>
</reference>
<evidence type="ECO:0000256" key="1">
    <source>
        <dbReference type="SAM" id="MobiDB-lite"/>
    </source>
</evidence>
<accession>A0ABP9YEW1</accession>
<evidence type="ECO:0000313" key="3">
    <source>
        <dbReference type="Proteomes" id="UP001476247"/>
    </source>
</evidence>
<feature type="region of interest" description="Disordered" evidence="1">
    <location>
        <begin position="308"/>
        <end position="343"/>
    </location>
</feature>
<proteinExistence type="predicted"/>
<dbReference type="EMBL" id="BAABUJ010000046">
    <property type="protein sequence ID" value="GAA5805503.1"/>
    <property type="molecule type" value="Genomic_DNA"/>
</dbReference>
<keyword evidence="3" id="KW-1185">Reference proteome</keyword>
<gene>
    <name evidence="2" type="ORF">HPULCUR_011020</name>
</gene>